<dbReference type="EMBL" id="HG916826">
    <property type="protein sequence ID" value="CDM41219.1"/>
    <property type="molecule type" value="Genomic_DNA"/>
</dbReference>
<evidence type="ECO:0000313" key="1">
    <source>
        <dbReference type="EMBL" id="CDM41219.1"/>
    </source>
</evidence>
<dbReference type="KEGG" id="ppse:BN5_2654"/>
<dbReference type="eggNOG" id="ENOG5033EA0">
    <property type="taxonomic scope" value="Bacteria"/>
</dbReference>
<accession>W6RH27</accession>
<dbReference type="OrthoDB" id="5570388at2"/>
<dbReference type="Pfam" id="PF09720">
    <property type="entry name" value="Unstab_antitox"/>
    <property type="match status" value="1"/>
</dbReference>
<dbReference type="HOGENOM" id="CLU_177580_1_1_6"/>
<evidence type="ECO:0000313" key="2">
    <source>
        <dbReference type="Proteomes" id="UP000032841"/>
    </source>
</evidence>
<sequence length="74" mass="8418">MNLQKIEAEVLHLSRQERAVLIQKLVLSLDNPSPEELREDWLSESQLRAAELDSGKVRGIPGDEVLRKARSLLE</sequence>
<reference evidence="1 2" key="1">
    <citation type="submission" date="2013-11" db="EMBL/GenBank/DDBJ databases">
        <title>Complete genome sequence of the cyanide-degrading bacterium Pseudomonas pseudoalcaligenes CECT 5344.</title>
        <authorList>
            <person name="Wibberg D."/>
            <person name="Puehler A."/>
            <person name="Schlueter A."/>
        </authorList>
    </citation>
    <scope>NUCLEOTIDE SEQUENCE [LARGE SCALE GENOMIC DNA]</scope>
    <source>
        <strain evidence="2">CECT 5344</strain>
    </source>
</reference>
<protein>
    <recommendedName>
        <fullName evidence="3">Addiction module component</fullName>
    </recommendedName>
</protein>
<name>W6RH27_ECTO5</name>
<dbReference type="InterPro" id="IPR013406">
    <property type="entry name" value="CHP02574_addiction_mod"/>
</dbReference>
<proteinExistence type="predicted"/>
<evidence type="ECO:0008006" key="3">
    <source>
        <dbReference type="Google" id="ProtNLM"/>
    </source>
</evidence>
<dbReference type="AlphaFoldDB" id="W6RH27"/>
<dbReference type="Proteomes" id="UP000032841">
    <property type="component" value="Chromosome"/>
</dbReference>
<dbReference type="RefSeq" id="WP_003460723.1">
    <property type="nucleotide sequence ID" value="NZ_HG916826.1"/>
</dbReference>
<gene>
    <name evidence="1" type="ORF">BN5_2654</name>
</gene>
<organism evidence="1 2">
    <name type="scientific">Ectopseudomonas oleovorans (strain CECT 5344)</name>
    <name type="common">Pseudomonas pseudoalcaligenes</name>
    <dbReference type="NCBI Taxonomy" id="1182590"/>
    <lineage>
        <taxon>Bacteria</taxon>
        <taxon>Pseudomonadati</taxon>
        <taxon>Pseudomonadota</taxon>
        <taxon>Gammaproteobacteria</taxon>
        <taxon>Pseudomonadales</taxon>
        <taxon>Pseudomonadaceae</taxon>
        <taxon>Ectopseudomonas</taxon>
    </lineage>
</organism>
<dbReference type="NCBIfam" id="TIGR02574">
    <property type="entry name" value="stabl_TIGR02574"/>
    <property type="match status" value="1"/>
</dbReference>